<dbReference type="PANTHER" id="PTHR45566:SF1">
    <property type="entry name" value="HTH-TYPE TRANSCRIPTIONAL REGULATOR YHJB-RELATED"/>
    <property type="match status" value="1"/>
</dbReference>
<dbReference type="CDD" id="cd06170">
    <property type="entry name" value="LuxR_C_like"/>
    <property type="match status" value="1"/>
</dbReference>
<name>A0ABV5ZC21_9GAMM</name>
<keyword evidence="7" id="KW-1185">Reference proteome</keyword>
<evidence type="ECO:0000256" key="1">
    <source>
        <dbReference type="ARBA" id="ARBA00022553"/>
    </source>
</evidence>
<dbReference type="SMART" id="SM00421">
    <property type="entry name" value="HTH_LUXR"/>
    <property type="match status" value="1"/>
</dbReference>
<dbReference type="EMBL" id="JBHLZN010000003">
    <property type="protein sequence ID" value="MFB9886836.1"/>
    <property type="molecule type" value="Genomic_DNA"/>
</dbReference>
<keyword evidence="1 3" id="KW-0597">Phosphoprotein</keyword>
<dbReference type="PRINTS" id="PR00038">
    <property type="entry name" value="HTHLUXR"/>
</dbReference>
<dbReference type="CDD" id="cd17535">
    <property type="entry name" value="REC_NarL-like"/>
    <property type="match status" value="1"/>
</dbReference>
<dbReference type="SUPFAM" id="SSF52172">
    <property type="entry name" value="CheY-like"/>
    <property type="match status" value="1"/>
</dbReference>
<dbReference type="PROSITE" id="PS50043">
    <property type="entry name" value="HTH_LUXR_2"/>
    <property type="match status" value="1"/>
</dbReference>
<accession>A0ABV5ZC21</accession>
<dbReference type="InterPro" id="IPR058245">
    <property type="entry name" value="NreC/VraR/RcsB-like_REC"/>
</dbReference>
<dbReference type="PANTHER" id="PTHR45566">
    <property type="entry name" value="HTH-TYPE TRANSCRIPTIONAL REGULATOR YHJB-RELATED"/>
    <property type="match status" value="1"/>
</dbReference>
<dbReference type="PROSITE" id="PS50110">
    <property type="entry name" value="RESPONSE_REGULATORY"/>
    <property type="match status" value="1"/>
</dbReference>
<comment type="caution">
    <text evidence="6">The sequence shown here is derived from an EMBL/GenBank/DDBJ whole genome shotgun (WGS) entry which is preliminary data.</text>
</comment>
<dbReference type="InterPro" id="IPR011006">
    <property type="entry name" value="CheY-like_superfamily"/>
</dbReference>
<feature type="domain" description="HTH luxR-type" evidence="4">
    <location>
        <begin position="147"/>
        <end position="212"/>
    </location>
</feature>
<dbReference type="PROSITE" id="PS00622">
    <property type="entry name" value="HTH_LUXR_1"/>
    <property type="match status" value="1"/>
</dbReference>
<feature type="modified residue" description="4-aspartylphosphate" evidence="3">
    <location>
        <position position="55"/>
    </location>
</feature>
<dbReference type="Gene3D" id="3.40.50.2300">
    <property type="match status" value="1"/>
</dbReference>
<dbReference type="Proteomes" id="UP001589628">
    <property type="component" value="Unassembled WGS sequence"/>
</dbReference>
<sequence>MYRIITADDHPIFREAIVQVIRSRWPEAEVAETASVAATQALLEVDADYDLLLLDLNMEGMDGFQGLMRLREQWPLLPVVMMTAEEERQLALQALSLGAVGYIPKSSPRGQIQEALAQVLEGQVYLPASLMRAEAPPASPAAQVCLDPKLLQSLTRKQLQVLQLMAEGYANKQIAYELEIAEATVKAHVSAILHKLNLTNRVQAALAARAFNFAELKRW</sequence>
<dbReference type="InterPro" id="IPR001789">
    <property type="entry name" value="Sig_transdc_resp-reg_receiver"/>
</dbReference>
<dbReference type="InterPro" id="IPR051015">
    <property type="entry name" value="EvgA-like"/>
</dbReference>
<dbReference type="Pfam" id="PF00196">
    <property type="entry name" value="GerE"/>
    <property type="match status" value="1"/>
</dbReference>
<dbReference type="InterPro" id="IPR000792">
    <property type="entry name" value="Tscrpt_reg_LuxR_C"/>
</dbReference>
<organism evidence="6 7">
    <name type="scientific">Balneatrix alpica</name>
    <dbReference type="NCBI Taxonomy" id="75684"/>
    <lineage>
        <taxon>Bacteria</taxon>
        <taxon>Pseudomonadati</taxon>
        <taxon>Pseudomonadota</taxon>
        <taxon>Gammaproteobacteria</taxon>
        <taxon>Oceanospirillales</taxon>
        <taxon>Balneatrichaceae</taxon>
        <taxon>Balneatrix</taxon>
    </lineage>
</organism>
<gene>
    <name evidence="6" type="ORF">ACFFLH_10460</name>
</gene>
<dbReference type="SUPFAM" id="SSF46894">
    <property type="entry name" value="C-terminal effector domain of the bipartite response regulators"/>
    <property type="match status" value="1"/>
</dbReference>
<evidence type="ECO:0000259" key="5">
    <source>
        <dbReference type="PROSITE" id="PS50110"/>
    </source>
</evidence>
<evidence type="ECO:0000313" key="7">
    <source>
        <dbReference type="Proteomes" id="UP001589628"/>
    </source>
</evidence>
<dbReference type="Pfam" id="PF00072">
    <property type="entry name" value="Response_reg"/>
    <property type="match status" value="1"/>
</dbReference>
<proteinExistence type="predicted"/>
<dbReference type="InterPro" id="IPR016032">
    <property type="entry name" value="Sig_transdc_resp-reg_C-effctor"/>
</dbReference>
<dbReference type="SMART" id="SM00448">
    <property type="entry name" value="REC"/>
    <property type="match status" value="1"/>
</dbReference>
<evidence type="ECO:0000256" key="3">
    <source>
        <dbReference type="PROSITE-ProRule" id="PRU00169"/>
    </source>
</evidence>
<reference evidence="6 7" key="1">
    <citation type="submission" date="2024-09" db="EMBL/GenBank/DDBJ databases">
        <authorList>
            <person name="Sun Q."/>
            <person name="Mori K."/>
        </authorList>
    </citation>
    <scope>NUCLEOTIDE SEQUENCE [LARGE SCALE GENOMIC DNA]</scope>
    <source>
        <strain evidence="6 7">ATCC 51285</strain>
    </source>
</reference>
<evidence type="ECO:0000313" key="6">
    <source>
        <dbReference type="EMBL" id="MFB9886836.1"/>
    </source>
</evidence>
<protein>
    <submittedName>
        <fullName evidence="6">Response regulator</fullName>
    </submittedName>
</protein>
<feature type="domain" description="Response regulatory" evidence="5">
    <location>
        <begin position="3"/>
        <end position="120"/>
    </location>
</feature>
<dbReference type="RefSeq" id="WP_027312330.1">
    <property type="nucleotide sequence ID" value="NZ_JAUESS010000001.1"/>
</dbReference>
<keyword evidence="2" id="KW-0238">DNA-binding</keyword>
<evidence type="ECO:0000256" key="2">
    <source>
        <dbReference type="ARBA" id="ARBA00023125"/>
    </source>
</evidence>
<evidence type="ECO:0000259" key="4">
    <source>
        <dbReference type="PROSITE" id="PS50043"/>
    </source>
</evidence>